<dbReference type="AlphaFoldDB" id="A0A2T9Y3S1"/>
<organism evidence="1 2">
    <name type="scientific">Smittium megazygosporum</name>
    <dbReference type="NCBI Taxonomy" id="133381"/>
    <lineage>
        <taxon>Eukaryota</taxon>
        <taxon>Fungi</taxon>
        <taxon>Fungi incertae sedis</taxon>
        <taxon>Zoopagomycota</taxon>
        <taxon>Kickxellomycotina</taxon>
        <taxon>Harpellomycetes</taxon>
        <taxon>Harpellales</taxon>
        <taxon>Legeriomycetaceae</taxon>
        <taxon>Smittium</taxon>
    </lineage>
</organism>
<protein>
    <submittedName>
        <fullName evidence="1">Uncharacterized protein</fullName>
    </submittedName>
</protein>
<evidence type="ECO:0000313" key="2">
    <source>
        <dbReference type="Proteomes" id="UP000245609"/>
    </source>
</evidence>
<comment type="caution">
    <text evidence="1">The sequence shown here is derived from an EMBL/GenBank/DDBJ whole genome shotgun (WGS) entry which is preliminary data.</text>
</comment>
<sequence length="53" mass="6246">MNSNNELFKPHTRTFFLNKRQLLNLENDDGVAEGDWMECQTHSIQLINTKPKQ</sequence>
<dbReference type="EMBL" id="MBFS01003386">
    <property type="protein sequence ID" value="PVU86957.1"/>
    <property type="molecule type" value="Genomic_DNA"/>
</dbReference>
<gene>
    <name evidence="1" type="ORF">BB560_006577</name>
</gene>
<keyword evidence="2" id="KW-1185">Reference proteome</keyword>
<dbReference type="Proteomes" id="UP000245609">
    <property type="component" value="Unassembled WGS sequence"/>
</dbReference>
<proteinExistence type="predicted"/>
<name>A0A2T9Y3S1_9FUNG</name>
<accession>A0A2T9Y3S1</accession>
<evidence type="ECO:0000313" key="1">
    <source>
        <dbReference type="EMBL" id="PVU86957.1"/>
    </source>
</evidence>
<reference evidence="1 2" key="1">
    <citation type="journal article" date="2018" name="MBio">
        <title>Comparative Genomics Reveals the Core Gene Toolbox for the Fungus-Insect Symbiosis.</title>
        <authorList>
            <person name="Wang Y."/>
            <person name="Stata M."/>
            <person name="Wang W."/>
            <person name="Stajich J.E."/>
            <person name="White M.M."/>
            <person name="Moncalvo J.M."/>
        </authorList>
    </citation>
    <scope>NUCLEOTIDE SEQUENCE [LARGE SCALE GENOMIC DNA]</scope>
    <source>
        <strain evidence="1 2">SC-DP-2</strain>
    </source>
</reference>